<dbReference type="EMBL" id="FZNZ01000005">
    <property type="protein sequence ID" value="SNR69552.1"/>
    <property type="molecule type" value="Genomic_DNA"/>
</dbReference>
<name>A0AA94ISE6_9BACT</name>
<comment type="caution">
    <text evidence="1">The sequence shown here is derived from an EMBL/GenBank/DDBJ whole genome shotgun (WGS) entry which is preliminary data.</text>
</comment>
<gene>
    <name evidence="1" type="ORF">SAMN06265364_10515</name>
</gene>
<organism evidence="1 2">
    <name type="scientific">Prevotella jejuni</name>
    <dbReference type="NCBI Taxonomy" id="1177574"/>
    <lineage>
        <taxon>Bacteria</taxon>
        <taxon>Pseudomonadati</taxon>
        <taxon>Bacteroidota</taxon>
        <taxon>Bacteroidia</taxon>
        <taxon>Bacteroidales</taxon>
        <taxon>Prevotellaceae</taxon>
        <taxon>Prevotella</taxon>
    </lineage>
</organism>
<proteinExistence type="predicted"/>
<sequence length="49" mass="5698">MPSKLWCDASCNWVCNIFEINKLQIAFENMPFLLQEGRFQCARGACIRT</sequence>
<reference evidence="1 2" key="1">
    <citation type="submission" date="2017-06" db="EMBL/GenBank/DDBJ databases">
        <authorList>
            <person name="Varghese N."/>
            <person name="Submissions S."/>
        </authorList>
    </citation>
    <scope>NUCLEOTIDE SEQUENCE [LARGE SCALE GENOMIC DNA]</scope>
    <source>
        <strain evidence="1 2">DSM 26989</strain>
    </source>
</reference>
<dbReference type="Proteomes" id="UP000198427">
    <property type="component" value="Unassembled WGS sequence"/>
</dbReference>
<accession>A0AA94ISE6</accession>
<dbReference type="AlphaFoldDB" id="A0AA94ISE6"/>
<evidence type="ECO:0000313" key="1">
    <source>
        <dbReference type="EMBL" id="SNR69552.1"/>
    </source>
</evidence>
<keyword evidence="2" id="KW-1185">Reference proteome</keyword>
<protein>
    <submittedName>
        <fullName evidence="1">Uncharacterized protein</fullName>
    </submittedName>
</protein>
<evidence type="ECO:0000313" key="2">
    <source>
        <dbReference type="Proteomes" id="UP000198427"/>
    </source>
</evidence>